<keyword evidence="4" id="KW-0238">DNA-binding</keyword>
<dbReference type="OrthoDB" id="20534at2759"/>
<dbReference type="GO" id="GO:0008270">
    <property type="term" value="F:zinc ion binding"/>
    <property type="evidence" value="ECO:0007669"/>
    <property type="project" value="UniProtKB-KW"/>
</dbReference>
<gene>
    <name evidence="7" type="ORF">SNEC2469_LOCUS32196</name>
</gene>
<dbReference type="InterPro" id="IPR057444">
    <property type="entry name" value="Znf-CCCH_AtC3H23-like"/>
</dbReference>
<evidence type="ECO:0000313" key="7">
    <source>
        <dbReference type="EMBL" id="CAE7928257.1"/>
    </source>
</evidence>
<feature type="non-terminal residue" evidence="7">
    <location>
        <position position="541"/>
    </location>
</feature>
<evidence type="ECO:0000313" key="8">
    <source>
        <dbReference type="Proteomes" id="UP000601435"/>
    </source>
</evidence>
<protein>
    <recommendedName>
        <fullName evidence="6">C3H1-type domain-containing protein</fullName>
    </recommendedName>
</protein>
<keyword evidence="2 5" id="KW-0863">Zinc-finger</keyword>
<evidence type="ECO:0000256" key="1">
    <source>
        <dbReference type="ARBA" id="ARBA00022723"/>
    </source>
</evidence>
<keyword evidence="3 5" id="KW-0862">Zinc</keyword>
<keyword evidence="8" id="KW-1185">Reference proteome</keyword>
<reference evidence="7" key="1">
    <citation type="submission" date="2021-02" db="EMBL/GenBank/DDBJ databases">
        <authorList>
            <person name="Dougan E. K."/>
            <person name="Rhodes N."/>
            <person name="Thang M."/>
            <person name="Chan C."/>
        </authorList>
    </citation>
    <scope>NUCLEOTIDE SEQUENCE</scope>
</reference>
<dbReference type="AlphaFoldDB" id="A0A813BYM2"/>
<evidence type="ECO:0000259" key="6">
    <source>
        <dbReference type="PROSITE" id="PS50103"/>
    </source>
</evidence>
<dbReference type="InterPro" id="IPR045234">
    <property type="entry name" value="Unkempt-like"/>
</dbReference>
<dbReference type="Gene3D" id="4.10.1000.10">
    <property type="entry name" value="Zinc finger, CCCH-type"/>
    <property type="match status" value="1"/>
</dbReference>
<sequence length="541" mass="61771">ASKASASAHPSEDVPKFLAEFKTKECPKKERHDWKQCEYFHQAKDRRRNPYTDPYLPEDEWNVTGVEKAYHPVIFRTQLCESLARGAKICQYGSCCAFAHAPEQLREDPSVQHERYTEQFADQLFPKVQRKTLQDYVGTAPPSAAPLSIRKVESVVPLLSRPSGQQTQGLLLKPHEVWLLEKSDKFWKGLYNAAVDKLCTVEMCEDSGGQSCLEIRGAKAAEVVKTMGTKLRPVPKDVASIDKREYAERTLQKLEVRIDTGPEHAAQVCVVKSMGSRTEAKDVLDRIHSWLTYNGFATVVQCQSCCDPFFEKEGMRCPNGHFLCAPRERTEPPSSCLEDELDRRKLAQKCSPAVWTELHETLVDAQVSKQVQKLQHEFDERLQREVDKLMASYGNEDEQIRRQAATFASKARNEALSLTCPNKECQQVYVDFEGCMALECGRCRQNFCGYCHKPTATSRGAHEHVRECEANLTENGSYYADERIIREAQRRYRIKRLKQFFQSNKFNQRLRNAVVIELNKDLDDLGIDPAALFDFGNLQQA</sequence>
<evidence type="ECO:0000256" key="2">
    <source>
        <dbReference type="ARBA" id="ARBA00022771"/>
    </source>
</evidence>
<comment type="caution">
    <text evidence="7">The sequence shown here is derived from an EMBL/GenBank/DDBJ whole genome shotgun (WGS) entry which is preliminary data.</text>
</comment>
<accession>A0A813BYM2</accession>
<organism evidence="7 8">
    <name type="scientific">Symbiodinium necroappetens</name>
    <dbReference type="NCBI Taxonomy" id="1628268"/>
    <lineage>
        <taxon>Eukaryota</taxon>
        <taxon>Sar</taxon>
        <taxon>Alveolata</taxon>
        <taxon>Dinophyceae</taxon>
        <taxon>Suessiales</taxon>
        <taxon>Symbiodiniaceae</taxon>
        <taxon>Symbiodinium</taxon>
    </lineage>
</organism>
<evidence type="ECO:0000256" key="3">
    <source>
        <dbReference type="ARBA" id="ARBA00022833"/>
    </source>
</evidence>
<evidence type="ECO:0000256" key="5">
    <source>
        <dbReference type="PROSITE-ProRule" id="PRU00723"/>
    </source>
</evidence>
<dbReference type="GO" id="GO:0003677">
    <property type="term" value="F:DNA binding"/>
    <property type="evidence" value="ECO:0007669"/>
    <property type="project" value="UniProtKB-KW"/>
</dbReference>
<dbReference type="InterPro" id="IPR000571">
    <property type="entry name" value="Znf_CCCH"/>
</dbReference>
<name>A0A813BYM2_9DINO</name>
<dbReference type="Pfam" id="PF25512">
    <property type="entry name" value="zf-CCCH_AtC3H23"/>
    <property type="match status" value="1"/>
</dbReference>
<dbReference type="Proteomes" id="UP000601435">
    <property type="component" value="Unassembled WGS sequence"/>
</dbReference>
<feature type="zinc finger region" description="C3H1-type" evidence="5">
    <location>
        <begin position="74"/>
        <end position="103"/>
    </location>
</feature>
<dbReference type="PROSITE" id="PS50103">
    <property type="entry name" value="ZF_C3H1"/>
    <property type="match status" value="1"/>
</dbReference>
<dbReference type="PANTHER" id="PTHR14493">
    <property type="entry name" value="UNKEMPT FAMILY MEMBER"/>
    <property type="match status" value="1"/>
</dbReference>
<keyword evidence="1 5" id="KW-0479">Metal-binding</keyword>
<dbReference type="SUPFAM" id="SSF57850">
    <property type="entry name" value="RING/U-box"/>
    <property type="match status" value="1"/>
</dbReference>
<proteinExistence type="predicted"/>
<dbReference type="EMBL" id="CAJNJA010080741">
    <property type="protein sequence ID" value="CAE7928257.1"/>
    <property type="molecule type" value="Genomic_DNA"/>
</dbReference>
<evidence type="ECO:0000256" key="4">
    <source>
        <dbReference type="ARBA" id="ARBA00023125"/>
    </source>
</evidence>
<feature type="domain" description="C3H1-type" evidence="6">
    <location>
        <begin position="74"/>
        <end position="103"/>
    </location>
</feature>